<keyword evidence="2" id="KW-0472">Membrane</keyword>
<evidence type="ECO:0008006" key="5">
    <source>
        <dbReference type="Google" id="ProtNLM"/>
    </source>
</evidence>
<proteinExistence type="inferred from homology"/>
<sequence length="297" mass="34578">MTFAHTTTPVRGEAERFSNGCDIVEVEYLLHDDNHEEEKGMISRENRRRYAWETSTKALTVLNIFLLIVMVSLWGVSSVRMQQKCVSDTELSAPPYSPAREDGYVRYVNKRLTPSKLFQSETSDEVEAAWNKMLGSTDGVVQLPKSTANRLPRSIESFIEPGQYIYGVGMFHQLHCLNRIRRTFYADRFFSDETKEDIDFHKNHCFDLLRQSILCAGDVSMVYWWNRSYTYTDESGHERYSQRYLSMNNVEKARNSFAFWDVEARCHDSEAIYEWAEKHQVNVEINRELVNGSTGDP</sequence>
<evidence type="ECO:0000313" key="4">
    <source>
        <dbReference type="Proteomes" id="UP000034164"/>
    </source>
</evidence>
<comment type="caution">
    <text evidence="3">The sequence shown here is derived from an EMBL/GenBank/DDBJ whole genome shotgun (WGS) entry which is preliminary data.</text>
</comment>
<evidence type="ECO:0000256" key="2">
    <source>
        <dbReference type="SAM" id="Phobius"/>
    </source>
</evidence>
<comment type="similarity">
    <text evidence="1">Belongs to the ustYa family.</text>
</comment>
<accession>A0A0G2IXV4</accession>
<dbReference type="Proteomes" id="UP000034164">
    <property type="component" value="Unassembled WGS sequence"/>
</dbReference>
<dbReference type="PANTHER" id="PTHR33365:SF13">
    <property type="entry name" value="TAT PATHWAY SIGNAL SEQUENCE"/>
    <property type="match status" value="1"/>
</dbReference>
<dbReference type="OrthoDB" id="3687641at2759"/>
<protein>
    <recommendedName>
        <fullName evidence="5">Tat pathway signal sequence</fullName>
    </recommendedName>
</protein>
<reference evidence="4" key="1">
    <citation type="journal article" date="2015" name="PLoS Genet.">
        <title>The dynamic genome and transcriptome of the human fungal pathogen Blastomyces and close relative Emmonsia.</title>
        <authorList>
            <person name="Munoz J.F."/>
            <person name="Gauthier G.M."/>
            <person name="Desjardins C.A."/>
            <person name="Gallo J.E."/>
            <person name="Holder J."/>
            <person name="Sullivan T.D."/>
            <person name="Marty A.J."/>
            <person name="Carmen J.C."/>
            <person name="Chen Z."/>
            <person name="Ding L."/>
            <person name="Gujja S."/>
            <person name="Magrini V."/>
            <person name="Misas E."/>
            <person name="Mitreva M."/>
            <person name="Priest M."/>
            <person name="Saif S."/>
            <person name="Whiston E.A."/>
            <person name="Young S."/>
            <person name="Zeng Q."/>
            <person name="Goldman W.E."/>
            <person name="Mardis E.R."/>
            <person name="Taylor J.W."/>
            <person name="McEwen J.G."/>
            <person name="Clay O.K."/>
            <person name="Klein B.S."/>
            <person name="Cuomo C.A."/>
        </authorList>
    </citation>
    <scope>NUCLEOTIDE SEQUENCE [LARGE SCALE GENOMIC DNA]</scope>
    <source>
        <strain evidence="4">UAMH 3008</strain>
    </source>
</reference>
<dbReference type="VEuPathDB" id="FungiDB:EMCG_05201"/>
<dbReference type="EMBL" id="LCZI01001610">
    <property type="protein sequence ID" value="KKZ60019.1"/>
    <property type="molecule type" value="Genomic_DNA"/>
</dbReference>
<name>A0A0G2IXV4_9EURO</name>
<dbReference type="Pfam" id="PF11807">
    <property type="entry name" value="UstYa"/>
    <property type="match status" value="1"/>
</dbReference>
<dbReference type="InterPro" id="IPR021765">
    <property type="entry name" value="UstYa-like"/>
</dbReference>
<keyword evidence="2" id="KW-0812">Transmembrane</keyword>
<feature type="transmembrane region" description="Helical" evidence="2">
    <location>
        <begin position="58"/>
        <end position="76"/>
    </location>
</feature>
<dbReference type="AlphaFoldDB" id="A0A0G2IXV4"/>
<evidence type="ECO:0000313" key="3">
    <source>
        <dbReference type="EMBL" id="KKZ60019.1"/>
    </source>
</evidence>
<evidence type="ECO:0000256" key="1">
    <source>
        <dbReference type="ARBA" id="ARBA00035112"/>
    </source>
</evidence>
<keyword evidence="2" id="KW-1133">Transmembrane helix</keyword>
<dbReference type="GO" id="GO:0043386">
    <property type="term" value="P:mycotoxin biosynthetic process"/>
    <property type="evidence" value="ECO:0007669"/>
    <property type="project" value="InterPro"/>
</dbReference>
<organism evidence="3 4">
    <name type="scientific">[Emmonsia] crescens</name>
    <dbReference type="NCBI Taxonomy" id="73230"/>
    <lineage>
        <taxon>Eukaryota</taxon>
        <taxon>Fungi</taxon>
        <taxon>Dikarya</taxon>
        <taxon>Ascomycota</taxon>
        <taxon>Pezizomycotina</taxon>
        <taxon>Eurotiomycetes</taxon>
        <taxon>Eurotiomycetidae</taxon>
        <taxon>Onygenales</taxon>
        <taxon>Ajellomycetaceae</taxon>
        <taxon>Emergomyces</taxon>
    </lineage>
</organism>
<dbReference type="PANTHER" id="PTHR33365">
    <property type="entry name" value="YALI0B05434P"/>
    <property type="match status" value="1"/>
</dbReference>
<gene>
    <name evidence="3" type="ORF">EMCG_05201</name>
</gene>